<dbReference type="Pfam" id="PF13191">
    <property type="entry name" value="AAA_16"/>
    <property type="match status" value="1"/>
</dbReference>
<dbReference type="CDD" id="cd06170">
    <property type="entry name" value="LuxR_C_like"/>
    <property type="match status" value="1"/>
</dbReference>
<proteinExistence type="predicted"/>
<reference evidence="6" key="1">
    <citation type="journal article" date="2019" name="Int. J. Syst. Evol. Microbiol.">
        <title>The Global Catalogue of Microorganisms (GCM) 10K type strain sequencing project: providing services to taxonomists for standard genome sequencing and annotation.</title>
        <authorList>
            <consortium name="The Broad Institute Genomics Platform"/>
            <consortium name="The Broad Institute Genome Sequencing Center for Infectious Disease"/>
            <person name="Wu L."/>
            <person name="Ma J."/>
        </authorList>
    </citation>
    <scope>NUCLEOTIDE SEQUENCE [LARGE SCALE GENOMIC DNA]</scope>
    <source>
        <strain evidence="6">CGMCC 4.1721</strain>
    </source>
</reference>
<evidence type="ECO:0000256" key="1">
    <source>
        <dbReference type="ARBA" id="ARBA00022741"/>
    </source>
</evidence>
<gene>
    <name evidence="5" type="ORF">ACFPRK_24275</name>
</gene>
<sequence>MRLVERDEHVRYLDGLLEECRGRRGHVVVLDGPVTTGKTELLRVFTERASSDVVVLRATCSRAERTLPLGVVTQLLHSAGLPLDIADRAAQLLKEGAASDALSRTRPDTVEPEAVRIFQGLGVVLLDLAAKTPVLIAVDDVQHADEASLHCLLHIVRRIGSARILAVLTEDAELGAQHSPFRAELRRQSQFHRLRLAPLTRAGVAEVLRGRHSGHSFEPEETAPPQPPEGRPALWDVDDFFRISGGNPLLLHALIEDHDIAGEVRAQGYGLALLNCLYRDKPAIAHVARALAVLDEEGAVEELAQLAGADTEAVCRALHDMEAAGLTDNGVFRHPVARSTILDGLQAPDRAALHRRAAQLMHARGAPAMTVAHHLVESKHTQGPWAVRVLLEAADQALLGGRTRLATECLALAHRSCGDEHERPGIRARLAQAEWELNPAAAARHLTPLAAASANGQLGHGDLLVLLRHLLWHGRTGEAKAVLERIRGARPETDGTPQAVPARNTELWLAATHPQLARRHQGPVPSDDGSPTFADPRGDPWLRSAAELAGLLAHGPGEPAADRAERVLDGLGLGLGRTSPWTEEAVQLALLVLISVGRLRSADGQCENLLAEAGPREAPVWTAMASATRAEIAVRQGDLAAGAEHARQALTQLPPQAWGVAIGFPLGSLILAVTRMGDYEEAAKHLTFSATDAMFRSRYGLHYLHARGHYYLATDHPHAALADFLSCGELLRTWGLDAAALIPWRTGAAEAWLRLGNRDQAKRLLHDQLAGAGRDRMRIRGSALRLLAATGPAARRPELLSEALDLLEDCGDRYEQARALVDLSRSHHQLEEYRRARMVSRRAWHVAGLCDAGPLTKELLAATGDLNGPDTASGSIDGIPSLTGSERRVASLAVMGCTNREIASKLHITASTVEQHLTRVYRKLKVKRRKDLPVDLRSDVVKTERAQLDCG</sequence>
<dbReference type="Pfam" id="PF00196">
    <property type="entry name" value="GerE"/>
    <property type="match status" value="1"/>
</dbReference>
<dbReference type="InterPro" id="IPR011990">
    <property type="entry name" value="TPR-like_helical_dom_sf"/>
</dbReference>
<keyword evidence="6" id="KW-1185">Reference proteome</keyword>
<dbReference type="InterPro" id="IPR027417">
    <property type="entry name" value="P-loop_NTPase"/>
</dbReference>
<dbReference type="PANTHER" id="PTHR16305">
    <property type="entry name" value="TESTICULAR SOLUBLE ADENYLYL CYCLASE"/>
    <property type="match status" value="1"/>
</dbReference>
<dbReference type="InterPro" id="IPR000792">
    <property type="entry name" value="Tscrpt_reg_LuxR_C"/>
</dbReference>
<evidence type="ECO:0000256" key="2">
    <source>
        <dbReference type="ARBA" id="ARBA00022840"/>
    </source>
</evidence>
<evidence type="ECO:0000313" key="6">
    <source>
        <dbReference type="Proteomes" id="UP001596208"/>
    </source>
</evidence>
<dbReference type="PANTHER" id="PTHR16305:SF35">
    <property type="entry name" value="TRANSCRIPTIONAL ACTIVATOR DOMAIN"/>
    <property type="match status" value="1"/>
</dbReference>
<dbReference type="SUPFAM" id="SSF46894">
    <property type="entry name" value="C-terminal effector domain of the bipartite response regulators"/>
    <property type="match status" value="1"/>
</dbReference>
<feature type="domain" description="HTH luxR-type" evidence="4">
    <location>
        <begin position="875"/>
        <end position="940"/>
    </location>
</feature>
<dbReference type="InterPro" id="IPR036388">
    <property type="entry name" value="WH-like_DNA-bd_sf"/>
</dbReference>
<dbReference type="PRINTS" id="PR00038">
    <property type="entry name" value="HTHLUXR"/>
</dbReference>
<dbReference type="RefSeq" id="WP_065847586.1">
    <property type="nucleotide sequence ID" value="NZ_JBHSKI010000011.1"/>
</dbReference>
<dbReference type="Proteomes" id="UP001596208">
    <property type="component" value="Unassembled WGS sequence"/>
</dbReference>
<keyword evidence="1" id="KW-0547">Nucleotide-binding</keyword>
<dbReference type="Gene3D" id="1.25.40.10">
    <property type="entry name" value="Tetratricopeptide repeat domain"/>
    <property type="match status" value="1"/>
</dbReference>
<accession>A0ABW0B8V8</accession>
<organism evidence="5 6">
    <name type="scientific">Streptomyces mutomycini</name>
    <dbReference type="NCBI Taxonomy" id="284036"/>
    <lineage>
        <taxon>Bacteria</taxon>
        <taxon>Bacillati</taxon>
        <taxon>Actinomycetota</taxon>
        <taxon>Actinomycetes</taxon>
        <taxon>Kitasatosporales</taxon>
        <taxon>Streptomycetaceae</taxon>
        <taxon>Streptomyces</taxon>
    </lineage>
</organism>
<dbReference type="SMART" id="SM00421">
    <property type="entry name" value="HTH_LUXR"/>
    <property type="match status" value="1"/>
</dbReference>
<dbReference type="SUPFAM" id="SSF52540">
    <property type="entry name" value="P-loop containing nucleoside triphosphate hydrolases"/>
    <property type="match status" value="1"/>
</dbReference>
<evidence type="ECO:0000259" key="4">
    <source>
        <dbReference type="PROSITE" id="PS50043"/>
    </source>
</evidence>
<dbReference type="InterPro" id="IPR016032">
    <property type="entry name" value="Sig_transdc_resp-reg_C-effctor"/>
</dbReference>
<name>A0ABW0B8V8_9ACTN</name>
<dbReference type="InterPro" id="IPR041664">
    <property type="entry name" value="AAA_16"/>
</dbReference>
<comment type="caution">
    <text evidence="5">The sequence shown here is derived from an EMBL/GenBank/DDBJ whole genome shotgun (WGS) entry which is preliminary data.</text>
</comment>
<dbReference type="PROSITE" id="PS50043">
    <property type="entry name" value="HTH_LUXR_2"/>
    <property type="match status" value="1"/>
</dbReference>
<feature type="region of interest" description="Disordered" evidence="3">
    <location>
        <begin position="516"/>
        <end position="537"/>
    </location>
</feature>
<dbReference type="PROSITE" id="PS00622">
    <property type="entry name" value="HTH_LUXR_1"/>
    <property type="match status" value="1"/>
</dbReference>
<keyword evidence="2" id="KW-0067">ATP-binding</keyword>
<dbReference type="Gene3D" id="1.10.10.10">
    <property type="entry name" value="Winged helix-like DNA-binding domain superfamily/Winged helix DNA-binding domain"/>
    <property type="match status" value="1"/>
</dbReference>
<evidence type="ECO:0000313" key="5">
    <source>
        <dbReference type="EMBL" id="MFC5173689.1"/>
    </source>
</evidence>
<protein>
    <submittedName>
        <fullName evidence="5">AAA family ATPase</fullName>
    </submittedName>
</protein>
<dbReference type="EMBL" id="JBHSKI010000011">
    <property type="protein sequence ID" value="MFC5173689.1"/>
    <property type="molecule type" value="Genomic_DNA"/>
</dbReference>
<evidence type="ECO:0000256" key="3">
    <source>
        <dbReference type="SAM" id="MobiDB-lite"/>
    </source>
</evidence>